<evidence type="ECO:0000259" key="13">
    <source>
        <dbReference type="Pfam" id="PF18075"/>
    </source>
</evidence>
<organism evidence="14 15">
    <name type="scientific">Candidatus Kaiserbacteria bacterium RIFCSPLOWO2_01_FULL_51_21</name>
    <dbReference type="NCBI Taxonomy" id="1798508"/>
    <lineage>
        <taxon>Bacteria</taxon>
        <taxon>Candidatus Kaiseribacteriota</taxon>
    </lineage>
</organism>
<evidence type="ECO:0000256" key="9">
    <source>
        <dbReference type="ARBA" id="ARBA00023306"/>
    </source>
</evidence>
<keyword evidence="7 11" id="KW-1133">Transmembrane helix</keyword>
<dbReference type="Proteomes" id="UP000179115">
    <property type="component" value="Unassembled WGS sequence"/>
</dbReference>
<keyword evidence="9 10" id="KW-0131">Cell cycle</keyword>
<keyword evidence="4 10" id="KW-1003">Cell membrane</keyword>
<protein>
    <recommendedName>
        <fullName evidence="3 10">Cell division protein FtsX</fullName>
    </recommendedName>
</protein>
<feature type="domain" description="FtsX extracellular" evidence="13">
    <location>
        <begin position="59"/>
        <end position="147"/>
    </location>
</feature>
<evidence type="ECO:0000256" key="7">
    <source>
        <dbReference type="ARBA" id="ARBA00022989"/>
    </source>
</evidence>
<evidence type="ECO:0000256" key="10">
    <source>
        <dbReference type="PIRNR" id="PIRNR003097"/>
    </source>
</evidence>
<dbReference type="Gene3D" id="3.30.70.3040">
    <property type="match status" value="1"/>
</dbReference>
<evidence type="ECO:0000256" key="3">
    <source>
        <dbReference type="ARBA" id="ARBA00021907"/>
    </source>
</evidence>
<accession>A0A1F6ECY4</accession>
<name>A0A1F6ECY4_9BACT</name>
<keyword evidence="8 10" id="KW-0472">Membrane</keyword>
<sequence>MDWVSIERILRSGFVSFWRNWFVSLTSLLMMTVTLSVIGSLFFLGAVLTTTLGFIKDKVDVSVYFHPTASETDILSFKRSLETLPEVSSVEYTSREQALVDFRKRHENDQLTLQALDELGENPLEASLGIKAKDPSQYEIIARSLQSDTALGKSSAGIVDRVNYVQNKTAIDNLTKIISSARTFGYAVIAILMVASILITFTTIRLAIYVSRDEISVMKLVGASNTHIRGPFIFVGLMYGVIAGFFTLLLFFPLTLWLGPVTERFFSGINLYDYYLGNFGQLFLIIVGAGIFLGVTASFWAVKRYLQV</sequence>
<dbReference type="PANTHER" id="PTHR47755">
    <property type="entry name" value="CELL DIVISION PROTEIN FTSX"/>
    <property type="match status" value="1"/>
</dbReference>
<dbReference type="PANTHER" id="PTHR47755:SF1">
    <property type="entry name" value="CELL DIVISION PROTEIN FTSX"/>
    <property type="match status" value="1"/>
</dbReference>
<evidence type="ECO:0000256" key="11">
    <source>
        <dbReference type="SAM" id="Phobius"/>
    </source>
</evidence>
<feature type="transmembrane region" description="Helical" evidence="11">
    <location>
        <begin position="279"/>
        <end position="302"/>
    </location>
</feature>
<dbReference type="STRING" id="1798508.A3A35_03455"/>
<keyword evidence="6 11" id="KW-0812">Transmembrane</keyword>
<evidence type="ECO:0000256" key="5">
    <source>
        <dbReference type="ARBA" id="ARBA00022618"/>
    </source>
</evidence>
<dbReference type="Pfam" id="PF02687">
    <property type="entry name" value="FtsX"/>
    <property type="match status" value="1"/>
</dbReference>
<evidence type="ECO:0000256" key="6">
    <source>
        <dbReference type="ARBA" id="ARBA00022692"/>
    </source>
</evidence>
<proteinExistence type="inferred from homology"/>
<dbReference type="GO" id="GO:0051301">
    <property type="term" value="P:cell division"/>
    <property type="evidence" value="ECO:0007669"/>
    <property type="project" value="UniProtKB-KW"/>
</dbReference>
<feature type="domain" description="ABC3 transporter permease C-terminal" evidence="12">
    <location>
        <begin position="187"/>
        <end position="306"/>
    </location>
</feature>
<dbReference type="InterPro" id="IPR003838">
    <property type="entry name" value="ABC3_permease_C"/>
</dbReference>
<dbReference type="InterPro" id="IPR004513">
    <property type="entry name" value="FtsX"/>
</dbReference>
<evidence type="ECO:0000256" key="2">
    <source>
        <dbReference type="ARBA" id="ARBA00007379"/>
    </source>
</evidence>
<feature type="transmembrane region" description="Helical" evidence="11">
    <location>
        <begin position="232"/>
        <end position="259"/>
    </location>
</feature>
<dbReference type="EMBL" id="MFLV01000022">
    <property type="protein sequence ID" value="OGG71470.1"/>
    <property type="molecule type" value="Genomic_DNA"/>
</dbReference>
<comment type="caution">
    <text evidence="14">The sequence shown here is derived from an EMBL/GenBank/DDBJ whole genome shotgun (WGS) entry which is preliminary data.</text>
</comment>
<keyword evidence="5 10" id="KW-0132">Cell division</keyword>
<reference evidence="14 15" key="1">
    <citation type="journal article" date="2016" name="Nat. Commun.">
        <title>Thousands of microbial genomes shed light on interconnected biogeochemical processes in an aquifer system.</title>
        <authorList>
            <person name="Anantharaman K."/>
            <person name="Brown C.T."/>
            <person name="Hug L.A."/>
            <person name="Sharon I."/>
            <person name="Castelle C.J."/>
            <person name="Probst A.J."/>
            <person name="Thomas B.C."/>
            <person name="Singh A."/>
            <person name="Wilkins M.J."/>
            <person name="Karaoz U."/>
            <person name="Brodie E.L."/>
            <person name="Williams K.H."/>
            <person name="Hubbard S.S."/>
            <person name="Banfield J.F."/>
        </authorList>
    </citation>
    <scope>NUCLEOTIDE SEQUENCE [LARGE SCALE GENOMIC DNA]</scope>
</reference>
<dbReference type="InterPro" id="IPR040690">
    <property type="entry name" value="FtsX_ECD"/>
</dbReference>
<evidence type="ECO:0000256" key="1">
    <source>
        <dbReference type="ARBA" id="ARBA00004651"/>
    </source>
</evidence>
<evidence type="ECO:0000256" key="4">
    <source>
        <dbReference type="ARBA" id="ARBA00022475"/>
    </source>
</evidence>
<feature type="transmembrane region" description="Helical" evidence="11">
    <location>
        <begin position="184"/>
        <end position="211"/>
    </location>
</feature>
<evidence type="ECO:0000256" key="8">
    <source>
        <dbReference type="ARBA" id="ARBA00023136"/>
    </source>
</evidence>
<dbReference type="AlphaFoldDB" id="A0A1F6ECY4"/>
<comment type="subcellular location">
    <subcellularLocation>
        <location evidence="1">Cell membrane</location>
        <topology evidence="1">Multi-pass membrane protein</topology>
    </subcellularLocation>
</comment>
<evidence type="ECO:0000313" key="15">
    <source>
        <dbReference type="Proteomes" id="UP000179115"/>
    </source>
</evidence>
<feature type="transmembrane region" description="Helical" evidence="11">
    <location>
        <begin position="21"/>
        <end position="48"/>
    </location>
</feature>
<dbReference type="PIRSF" id="PIRSF003097">
    <property type="entry name" value="FtsX"/>
    <property type="match status" value="1"/>
</dbReference>
<gene>
    <name evidence="14" type="ORF">A3A35_03455</name>
</gene>
<dbReference type="Pfam" id="PF18075">
    <property type="entry name" value="FtsX_ECD"/>
    <property type="match status" value="1"/>
</dbReference>
<comment type="similarity">
    <text evidence="2 10">Belongs to the ABC-4 integral membrane protein family. FtsX subfamily.</text>
</comment>
<evidence type="ECO:0000313" key="14">
    <source>
        <dbReference type="EMBL" id="OGG71470.1"/>
    </source>
</evidence>
<dbReference type="GO" id="GO:0005886">
    <property type="term" value="C:plasma membrane"/>
    <property type="evidence" value="ECO:0007669"/>
    <property type="project" value="UniProtKB-SubCell"/>
</dbReference>
<evidence type="ECO:0000259" key="12">
    <source>
        <dbReference type="Pfam" id="PF02687"/>
    </source>
</evidence>